<evidence type="ECO:0000259" key="3">
    <source>
        <dbReference type="Pfam" id="PF13359"/>
    </source>
</evidence>
<organism evidence="4 5">
    <name type="scientific">Operophtera brumata</name>
    <name type="common">Winter moth</name>
    <name type="synonym">Phalaena brumata</name>
    <dbReference type="NCBI Taxonomy" id="104452"/>
    <lineage>
        <taxon>Eukaryota</taxon>
        <taxon>Metazoa</taxon>
        <taxon>Ecdysozoa</taxon>
        <taxon>Arthropoda</taxon>
        <taxon>Hexapoda</taxon>
        <taxon>Insecta</taxon>
        <taxon>Pterygota</taxon>
        <taxon>Neoptera</taxon>
        <taxon>Endopterygota</taxon>
        <taxon>Lepidoptera</taxon>
        <taxon>Glossata</taxon>
        <taxon>Ditrysia</taxon>
        <taxon>Geometroidea</taxon>
        <taxon>Geometridae</taxon>
        <taxon>Larentiinae</taxon>
        <taxon>Operophtera</taxon>
    </lineage>
</organism>
<sequence>MLMLLMVEQHKMPIFGGSDPGYPLREHMMTPIDNAVEDSPERRFNFVQKRARSTIERTFGILKGRWKCLMAARELHYCPETVDKMN</sequence>
<feature type="domain" description="DDE Tnp4" evidence="3">
    <location>
        <begin position="18"/>
        <end position="85"/>
    </location>
</feature>
<dbReference type="GO" id="GO:0046872">
    <property type="term" value="F:metal ion binding"/>
    <property type="evidence" value="ECO:0007669"/>
    <property type="project" value="UniProtKB-KW"/>
</dbReference>
<dbReference type="Pfam" id="PF13359">
    <property type="entry name" value="DDE_Tnp_4"/>
    <property type="match status" value="1"/>
</dbReference>
<evidence type="ECO:0000313" key="5">
    <source>
        <dbReference type="Proteomes" id="UP000037510"/>
    </source>
</evidence>
<reference evidence="4 5" key="1">
    <citation type="journal article" date="2015" name="Genome Biol. Evol.">
        <title>The genome of winter moth (Operophtera brumata) provides a genomic perspective on sexual dimorphism and phenology.</title>
        <authorList>
            <person name="Derks M.F."/>
            <person name="Smit S."/>
            <person name="Salis L."/>
            <person name="Schijlen E."/>
            <person name="Bossers A."/>
            <person name="Mateman C."/>
            <person name="Pijl A.S."/>
            <person name="de Ridder D."/>
            <person name="Groenen M.A."/>
            <person name="Visser M.E."/>
            <person name="Megens H.J."/>
        </authorList>
    </citation>
    <scope>NUCLEOTIDE SEQUENCE [LARGE SCALE GENOMIC DNA]</scope>
    <source>
        <strain evidence="4">WM2013NL</strain>
        <tissue evidence="4">Head and thorax</tissue>
    </source>
</reference>
<accession>A0A0L7LSA5</accession>
<dbReference type="Proteomes" id="UP000037510">
    <property type="component" value="Unassembled WGS sequence"/>
</dbReference>
<dbReference type="AlphaFoldDB" id="A0A0L7LSA5"/>
<dbReference type="InterPro" id="IPR027806">
    <property type="entry name" value="HARBI1_dom"/>
</dbReference>
<comment type="cofactor">
    <cofactor evidence="1">
        <name>a divalent metal cation</name>
        <dbReference type="ChEBI" id="CHEBI:60240"/>
    </cofactor>
</comment>
<name>A0A0L7LSA5_OPEBR</name>
<dbReference type="EMBL" id="JTDY01000213">
    <property type="protein sequence ID" value="KOB78264.1"/>
    <property type="molecule type" value="Genomic_DNA"/>
</dbReference>
<evidence type="ECO:0000256" key="1">
    <source>
        <dbReference type="ARBA" id="ARBA00001968"/>
    </source>
</evidence>
<keyword evidence="5" id="KW-1185">Reference proteome</keyword>
<protein>
    <submittedName>
        <fullName evidence="4">Putative nuclease HARBI1</fullName>
    </submittedName>
</protein>
<evidence type="ECO:0000256" key="2">
    <source>
        <dbReference type="ARBA" id="ARBA00022723"/>
    </source>
</evidence>
<gene>
    <name evidence="4" type="ORF">OBRU01_00278</name>
</gene>
<comment type="caution">
    <text evidence="4">The sequence shown here is derived from an EMBL/GenBank/DDBJ whole genome shotgun (WGS) entry which is preliminary data.</text>
</comment>
<evidence type="ECO:0000313" key="4">
    <source>
        <dbReference type="EMBL" id="KOB78264.1"/>
    </source>
</evidence>
<proteinExistence type="predicted"/>
<keyword evidence="2" id="KW-0479">Metal-binding</keyword>